<dbReference type="EMBL" id="JAKGSG010000023">
    <property type="protein sequence ID" value="MCF4120719.1"/>
    <property type="molecule type" value="Genomic_DNA"/>
</dbReference>
<dbReference type="InterPro" id="IPR029058">
    <property type="entry name" value="AB_hydrolase_fold"/>
</dbReference>
<protein>
    <submittedName>
        <fullName evidence="2">Alpha/beta hydrolase</fullName>
    </submittedName>
</protein>
<dbReference type="RefSeq" id="WP_236088494.1">
    <property type="nucleotide sequence ID" value="NZ_JAKGSG010000023.1"/>
</dbReference>
<evidence type="ECO:0000313" key="2">
    <source>
        <dbReference type="EMBL" id="MCF4120719.1"/>
    </source>
</evidence>
<dbReference type="InterPro" id="IPR051044">
    <property type="entry name" value="MAG_DAG_Lipase"/>
</dbReference>
<sequence length="340" mass="36325">MSSTPSPVPGAGPGTSPGDLVWYTDHLLGDPFEEADLGPATLVRYRPGEAAQGGERPPSGNASVTKGAVLHVHGYNDYFFHDHLARAFADAGYAFYAVDLRNAGRSLREGQTPHFVTNLRQQAEDVDAAARAVRRLEPGLPLVVHAHSTGGLTSSLWAHDHRADGDGPDALVLDGPFLELAAPAWQRTIGTWLVEVLGRVWPLGIMSHSPSYYATGQLKANGGRWEFDTTLKRPGGVPARLGWMRAARRAHAEVRRGLAIARPVLVAYSARSGPDNPANPDLDTQDTILDVVQIAARAPGLGRDVTLLSVDGGVHDLALSADGPRTAYLDGVLGWLDEKL</sequence>
<dbReference type="AlphaFoldDB" id="A0AA41UB34"/>
<feature type="domain" description="Serine aminopeptidase S33" evidence="1">
    <location>
        <begin position="65"/>
        <end position="203"/>
    </location>
</feature>
<name>A0AA41UB34_9MICO</name>
<reference evidence="2" key="1">
    <citation type="submission" date="2022-01" db="EMBL/GenBank/DDBJ databases">
        <title>Antribacter sp. nov., isolated from Guizhou of China.</title>
        <authorList>
            <person name="Chengliang C."/>
            <person name="Ya Z."/>
        </authorList>
    </citation>
    <scope>NUCLEOTIDE SEQUENCE</scope>
    <source>
        <strain evidence="2">KLBMP 9083</strain>
    </source>
</reference>
<evidence type="ECO:0000259" key="1">
    <source>
        <dbReference type="Pfam" id="PF12146"/>
    </source>
</evidence>
<evidence type="ECO:0000313" key="3">
    <source>
        <dbReference type="Proteomes" id="UP001165405"/>
    </source>
</evidence>
<dbReference type="SUPFAM" id="SSF53474">
    <property type="entry name" value="alpha/beta-Hydrolases"/>
    <property type="match status" value="1"/>
</dbReference>
<keyword evidence="2" id="KW-0378">Hydrolase</keyword>
<comment type="caution">
    <text evidence="2">The sequence shown here is derived from an EMBL/GenBank/DDBJ whole genome shotgun (WGS) entry which is preliminary data.</text>
</comment>
<gene>
    <name evidence="2" type="ORF">L1785_06990</name>
</gene>
<dbReference type="PANTHER" id="PTHR11614">
    <property type="entry name" value="PHOSPHOLIPASE-RELATED"/>
    <property type="match status" value="1"/>
</dbReference>
<organism evidence="2 3">
    <name type="scientific">Antribacter soli</name>
    <dbReference type="NCBI Taxonomy" id="2910976"/>
    <lineage>
        <taxon>Bacteria</taxon>
        <taxon>Bacillati</taxon>
        <taxon>Actinomycetota</taxon>
        <taxon>Actinomycetes</taxon>
        <taxon>Micrococcales</taxon>
        <taxon>Promicromonosporaceae</taxon>
        <taxon>Antribacter</taxon>
    </lineage>
</organism>
<dbReference type="GO" id="GO:0016787">
    <property type="term" value="F:hydrolase activity"/>
    <property type="evidence" value="ECO:0007669"/>
    <property type="project" value="UniProtKB-KW"/>
</dbReference>
<dbReference type="InterPro" id="IPR022742">
    <property type="entry name" value="Hydrolase_4"/>
</dbReference>
<dbReference type="Pfam" id="PF12146">
    <property type="entry name" value="Hydrolase_4"/>
    <property type="match status" value="1"/>
</dbReference>
<dbReference type="Proteomes" id="UP001165405">
    <property type="component" value="Unassembled WGS sequence"/>
</dbReference>
<keyword evidence="3" id="KW-1185">Reference proteome</keyword>
<proteinExistence type="predicted"/>
<accession>A0AA41UB34</accession>
<dbReference type="Gene3D" id="3.40.50.1820">
    <property type="entry name" value="alpha/beta hydrolase"/>
    <property type="match status" value="1"/>
</dbReference>